<sequence>MTKQDHLEGLEHTKVIIPAQAWSPKDQSPSPRRTSNYNPYNPSMNAFITLTKLSLRKACKCCTKIGKHMLHLLDFNICNIHSSLSKPGFTTWVPNLNEQADSPYNVAHQMAVICRFCECIASGAYTFMNVIHVVDRVYTR</sequence>
<gene>
    <name evidence="1" type="ORF">VP01_2054g4</name>
</gene>
<proteinExistence type="predicted"/>
<protein>
    <submittedName>
        <fullName evidence="1">Uncharacterized protein</fullName>
    </submittedName>
</protein>
<comment type="caution">
    <text evidence="1">The sequence shown here is derived from an EMBL/GenBank/DDBJ whole genome shotgun (WGS) entry which is preliminary data.</text>
</comment>
<evidence type="ECO:0000313" key="2">
    <source>
        <dbReference type="Proteomes" id="UP000037035"/>
    </source>
</evidence>
<evidence type="ECO:0000313" key="1">
    <source>
        <dbReference type="EMBL" id="KNZ57861.1"/>
    </source>
</evidence>
<organism evidence="1 2">
    <name type="scientific">Puccinia sorghi</name>
    <dbReference type="NCBI Taxonomy" id="27349"/>
    <lineage>
        <taxon>Eukaryota</taxon>
        <taxon>Fungi</taxon>
        <taxon>Dikarya</taxon>
        <taxon>Basidiomycota</taxon>
        <taxon>Pucciniomycotina</taxon>
        <taxon>Pucciniomycetes</taxon>
        <taxon>Pucciniales</taxon>
        <taxon>Pucciniaceae</taxon>
        <taxon>Puccinia</taxon>
    </lineage>
</organism>
<accession>A0A0L6VAR6</accession>
<dbReference type="VEuPathDB" id="FungiDB:VP01_2054g4"/>
<name>A0A0L6VAR6_9BASI</name>
<reference evidence="1 2" key="1">
    <citation type="submission" date="2015-08" db="EMBL/GenBank/DDBJ databases">
        <title>Next Generation Sequencing and Analysis of the Genome of Puccinia sorghi L Schw, the Causal Agent of Maize Common Rust.</title>
        <authorList>
            <person name="Rochi L."/>
            <person name="Burguener G."/>
            <person name="Darino M."/>
            <person name="Turjanski A."/>
            <person name="Kreff E."/>
            <person name="Dieguez M.J."/>
            <person name="Sacco F."/>
        </authorList>
    </citation>
    <scope>NUCLEOTIDE SEQUENCE [LARGE SCALE GENOMIC DNA]</scope>
    <source>
        <strain evidence="1 2">RO10H11247</strain>
    </source>
</reference>
<keyword evidence="2" id="KW-1185">Reference proteome</keyword>
<dbReference type="EMBL" id="LAVV01006898">
    <property type="protein sequence ID" value="KNZ57861.1"/>
    <property type="molecule type" value="Genomic_DNA"/>
</dbReference>
<dbReference type="AlphaFoldDB" id="A0A0L6VAR6"/>
<dbReference type="Proteomes" id="UP000037035">
    <property type="component" value="Unassembled WGS sequence"/>
</dbReference>